<evidence type="ECO:0000256" key="11">
    <source>
        <dbReference type="PROSITE-ProRule" id="PRU00221"/>
    </source>
</evidence>
<keyword evidence="3 12" id="KW-0479">Metal-binding</keyword>
<dbReference type="InterPro" id="IPR036465">
    <property type="entry name" value="vWFA_dom_sf"/>
</dbReference>
<dbReference type="Proteomes" id="UP000466442">
    <property type="component" value="Unassembled WGS sequence"/>
</dbReference>
<dbReference type="GO" id="GO:0006355">
    <property type="term" value="P:regulation of DNA-templated transcription"/>
    <property type="evidence" value="ECO:0007669"/>
    <property type="project" value="InterPro"/>
</dbReference>
<proteinExistence type="inferred from homology"/>
<sequence>MQGCGNAASVHKLRNFPHSSVASAQKVKAANKVENVEEGSLLIVVLDLNPSQRAMSANPKGFNHTLEAIIAFANAHLMLRQNNKLAILACHAKSSEYIYSDRDSSIVPTGQNDAQYELFAHVERVVRVGLKRFISKIEPSTGDSLLAGSCSMALCYISRMQKEKPVGTTLNARILIITGSGDSASQYMNYMNVFFTAQREGVQIDVLSMEQDLGLLQQGCDITGGVYLKIPHQNGLLQYLLWVFLADPPVRKKLLLPPPVKVDYRAACFCHRQLIDIGYVCSVCLSVFCKFSPICTTCHALFKTPGPLPSKPKKKKLKWFYQYSYQLSFMGGRRIGRSRAVLWNWVVSRATGGQTVRLVPGKCDSRRIDGLLTVTPPHSAQQSHVRERQDFASSGNRLCSSQQSFRETARSCQNRRVTSVMQVMWCYVNFEVVLVVAGSVGLQVFDCDSLELRFSHPCRDVPDDREHFARGLAHTPGDYICVGNNSGIVRLFGTSEGGSLMFIDRKQFHGSPVADLTANKELLASCDDAGNIVLSSITPEELVQWADISSYGCACTSIKMWKGFLVAGYGSGHIRLFSINENRREVSLTVEVAAHAKWITALDIAPESGFILSVSEDSFAKVWHVVKGDNVVVTHRFSTQVKDCMLVGGRFLTLSGSIFAVSIYDSNLIQCFKM</sequence>
<dbReference type="InterPro" id="IPR049546">
    <property type="entry name" value="WDR54_beta_prop"/>
</dbReference>
<organism evidence="14 15">
    <name type="scientific">Apolygus lucorum</name>
    <name type="common">Small green plant bug</name>
    <name type="synonym">Lygocoris lucorum</name>
    <dbReference type="NCBI Taxonomy" id="248454"/>
    <lineage>
        <taxon>Eukaryota</taxon>
        <taxon>Metazoa</taxon>
        <taxon>Ecdysozoa</taxon>
        <taxon>Arthropoda</taxon>
        <taxon>Hexapoda</taxon>
        <taxon>Insecta</taxon>
        <taxon>Pterygota</taxon>
        <taxon>Neoptera</taxon>
        <taxon>Paraneoptera</taxon>
        <taxon>Hemiptera</taxon>
        <taxon>Heteroptera</taxon>
        <taxon>Panheteroptera</taxon>
        <taxon>Cimicomorpha</taxon>
        <taxon>Miridae</taxon>
        <taxon>Mirini</taxon>
        <taxon>Apolygus</taxon>
    </lineage>
</organism>
<feature type="domain" description="WD repeat-containing protein 54 beta-propeller" evidence="13">
    <location>
        <begin position="419"/>
        <end position="672"/>
    </location>
</feature>
<evidence type="ECO:0000256" key="4">
    <source>
        <dbReference type="ARBA" id="ARBA00022763"/>
    </source>
</evidence>
<keyword evidence="11" id="KW-0853">WD repeat</keyword>
<protein>
    <recommendedName>
        <fullName evidence="12">General transcription factor IIH subunit 3</fullName>
    </recommendedName>
    <alternativeName>
        <fullName evidence="12">General transcription factor IIH polypeptide 3</fullName>
    </alternativeName>
</protein>
<dbReference type="InterPro" id="IPR004600">
    <property type="entry name" value="TFIIH_Tfb4/GTF2H3"/>
</dbReference>
<evidence type="ECO:0000256" key="7">
    <source>
        <dbReference type="ARBA" id="ARBA00023015"/>
    </source>
</evidence>
<dbReference type="AlphaFoldDB" id="A0A8S9XJL1"/>
<dbReference type="PROSITE" id="PS50294">
    <property type="entry name" value="WD_REPEATS_REGION"/>
    <property type="match status" value="1"/>
</dbReference>
<keyword evidence="6 12" id="KW-0862">Zinc</keyword>
<keyword evidence="7 12" id="KW-0805">Transcription regulation</keyword>
<evidence type="ECO:0000256" key="2">
    <source>
        <dbReference type="ARBA" id="ARBA00005273"/>
    </source>
</evidence>
<dbReference type="InterPro" id="IPR036322">
    <property type="entry name" value="WD40_repeat_dom_sf"/>
</dbReference>
<accession>A0A8S9XJL1</accession>
<dbReference type="Pfam" id="PF03850">
    <property type="entry name" value="Tfb4"/>
    <property type="match status" value="1"/>
</dbReference>
<comment type="subcellular location">
    <subcellularLocation>
        <location evidence="1 12">Nucleus</location>
    </subcellularLocation>
</comment>
<evidence type="ECO:0000313" key="14">
    <source>
        <dbReference type="EMBL" id="KAF6209202.1"/>
    </source>
</evidence>
<keyword evidence="8 12" id="KW-0804">Transcription</keyword>
<comment type="subunit">
    <text evidence="12">Part of a TFIID-containing RNA polymerase II pre-initiation complex that is composed of TBP and at least GTF2A1, GTF2A2, GTF2E1, GTF2E2, GTF2F1, GTF2H2, GTF2H3, GTF2H4, GTF2H5, GTF2B, TCEA1, ERCC2, ERCC3, TAF1, TAF2, TAF3, TAF4, TAF5, TAF6, TAF7, TAF8, TAF9, TAF10, TAF11, TAF12 and TAF13. Component of the 7-subunit TFIIH core complex composed of XPB/ERCC3, XPD/ERCC2, GTF2H1, GTF2H2, GTF2H3, GTF2H4 and GTF2H5, which is active in NER. The core complex associates with the 3-subunit CDK-activating kinase (CAK) module composed of CCNH/cyclin H, CDK7 and MNAT1 to form the 10-subunit holoenzyme (holo-TFIIH) active in transcription. Interacts with RARA; the interaction requires prior phosphorylation of RARA on 'Ser-369' which then enhances interaction of RARA with CDK7.</text>
</comment>
<name>A0A8S9XJL1_APOLU</name>
<comment type="similarity">
    <text evidence="2 12">Belongs to the TFB4 family.</text>
</comment>
<dbReference type="InterPro" id="IPR001680">
    <property type="entry name" value="WD40_rpt"/>
</dbReference>
<dbReference type="PROSITE" id="PS50082">
    <property type="entry name" value="WD_REPEATS_2"/>
    <property type="match status" value="1"/>
</dbReference>
<evidence type="ECO:0000313" key="15">
    <source>
        <dbReference type="Proteomes" id="UP000466442"/>
    </source>
</evidence>
<dbReference type="GO" id="GO:0000439">
    <property type="term" value="C:transcription factor TFIIH core complex"/>
    <property type="evidence" value="ECO:0007669"/>
    <property type="project" value="UniProtKB-UniRule"/>
</dbReference>
<dbReference type="Pfam" id="PF21031">
    <property type="entry name" value="WDR54"/>
    <property type="match status" value="1"/>
</dbReference>
<comment type="caution">
    <text evidence="14">The sequence shown here is derived from an EMBL/GenBank/DDBJ whole genome shotgun (WGS) entry which is preliminary data.</text>
</comment>
<dbReference type="Gene3D" id="2.130.10.10">
    <property type="entry name" value="YVTN repeat-like/Quinoprotein amine dehydrogenase"/>
    <property type="match status" value="1"/>
</dbReference>
<keyword evidence="10 12" id="KW-0539">Nucleus</keyword>
<evidence type="ECO:0000256" key="6">
    <source>
        <dbReference type="ARBA" id="ARBA00022833"/>
    </source>
</evidence>
<keyword evidence="4 12" id="KW-0227">DNA damage</keyword>
<evidence type="ECO:0000256" key="1">
    <source>
        <dbReference type="ARBA" id="ARBA00004123"/>
    </source>
</evidence>
<dbReference type="PANTHER" id="PTHR12831">
    <property type="entry name" value="TRANSCRIPTION INITIATION FACTOR IIH TFIIH , POLYPEPTIDE 3-RELATED"/>
    <property type="match status" value="1"/>
</dbReference>
<evidence type="ECO:0000256" key="10">
    <source>
        <dbReference type="ARBA" id="ARBA00023242"/>
    </source>
</evidence>
<evidence type="ECO:0000256" key="9">
    <source>
        <dbReference type="ARBA" id="ARBA00023204"/>
    </source>
</evidence>
<dbReference type="GO" id="GO:0008270">
    <property type="term" value="F:zinc ion binding"/>
    <property type="evidence" value="ECO:0007669"/>
    <property type="project" value="UniProtKB-KW"/>
</dbReference>
<dbReference type="SMART" id="SM00320">
    <property type="entry name" value="WD40"/>
    <property type="match status" value="1"/>
</dbReference>
<gene>
    <name evidence="14" type="ORF">GE061_014947</name>
</gene>
<keyword evidence="5 12" id="KW-0863">Zinc-finger</keyword>
<reference evidence="14" key="1">
    <citation type="journal article" date="2021" name="Mol. Ecol. Resour.">
        <title>Apolygus lucorum genome provides insights into omnivorousness and mesophyll feeding.</title>
        <authorList>
            <person name="Liu Y."/>
            <person name="Liu H."/>
            <person name="Wang H."/>
            <person name="Huang T."/>
            <person name="Liu B."/>
            <person name="Yang B."/>
            <person name="Yin L."/>
            <person name="Li B."/>
            <person name="Zhang Y."/>
            <person name="Zhang S."/>
            <person name="Jiang F."/>
            <person name="Zhang X."/>
            <person name="Ren Y."/>
            <person name="Wang B."/>
            <person name="Wang S."/>
            <person name="Lu Y."/>
            <person name="Wu K."/>
            <person name="Fan W."/>
            <person name="Wang G."/>
        </authorList>
    </citation>
    <scope>NUCLEOTIDE SEQUENCE</scope>
    <source>
        <strain evidence="14">12Hb</strain>
    </source>
</reference>
<evidence type="ECO:0000259" key="13">
    <source>
        <dbReference type="Pfam" id="PF21031"/>
    </source>
</evidence>
<dbReference type="GO" id="GO:0005675">
    <property type="term" value="C:transcription factor TFIIH holo complex"/>
    <property type="evidence" value="ECO:0007669"/>
    <property type="project" value="UniProtKB-UniRule"/>
</dbReference>
<comment type="function">
    <text evidence="12">Component of the general transcription and DNA repair factor IIH (TFIIH) core complex, which is involved in general and transcription-coupled nucleotide excision repair (NER) of damaged DNA and, when complexed to CAK, in RNA transcription by RNA polymerase II. In NER, TFIIH acts by opening DNA around the lesion to allow the excision of the damaged oligonucleotide and its replacement by a new DNA fragment. In transcription, TFIIH has an essential role in transcription initiation. When the pre-initiation complex (PIC) has been established, TFIIH is required for promoter opening and promoter escape. Phosphorylation of the C-terminal tail (CTD) of the largest subunit of RNA polymerase II by the kinase module CAK controls the initiation of transcription.</text>
</comment>
<dbReference type="EMBL" id="WIXP02000006">
    <property type="protein sequence ID" value="KAF6209202.1"/>
    <property type="molecule type" value="Genomic_DNA"/>
</dbReference>
<evidence type="ECO:0000256" key="3">
    <source>
        <dbReference type="ARBA" id="ARBA00022723"/>
    </source>
</evidence>
<dbReference type="PANTHER" id="PTHR12831:SF0">
    <property type="entry name" value="GENERAL TRANSCRIPTION FACTOR IIH SUBUNIT 3"/>
    <property type="match status" value="1"/>
</dbReference>
<dbReference type="SUPFAM" id="SSF50978">
    <property type="entry name" value="WD40 repeat-like"/>
    <property type="match status" value="1"/>
</dbReference>
<dbReference type="OrthoDB" id="756370at2759"/>
<feature type="repeat" description="WD" evidence="11">
    <location>
        <begin position="592"/>
        <end position="633"/>
    </location>
</feature>
<keyword evidence="15" id="KW-1185">Reference proteome</keyword>
<dbReference type="InterPro" id="IPR015943">
    <property type="entry name" value="WD40/YVTN_repeat-like_dom_sf"/>
</dbReference>
<dbReference type="Gene3D" id="3.40.50.410">
    <property type="entry name" value="von Willebrand factor, type A domain"/>
    <property type="match status" value="1"/>
</dbReference>
<dbReference type="GO" id="GO:0006289">
    <property type="term" value="P:nucleotide-excision repair"/>
    <property type="evidence" value="ECO:0007669"/>
    <property type="project" value="UniProtKB-UniRule"/>
</dbReference>
<evidence type="ECO:0000256" key="12">
    <source>
        <dbReference type="RuleBase" id="RU368090"/>
    </source>
</evidence>
<evidence type="ECO:0000256" key="5">
    <source>
        <dbReference type="ARBA" id="ARBA00022771"/>
    </source>
</evidence>
<evidence type="ECO:0000256" key="8">
    <source>
        <dbReference type="ARBA" id="ARBA00023163"/>
    </source>
</evidence>
<keyword evidence="9 12" id="KW-0234">DNA repair</keyword>